<evidence type="ECO:0000313" key="2">
    <source>
        <dbReference type="Proteomes" id="UP001150879"/>
    </source>
</evidence>
<protein>
    <submittedName>
        <fullName evidence="1">Uncharacterized protein</fullName>
    </submittedName>
</protein>
<accession>A0A9W9T1N6</accession>
<comment type="caution">
    <text evidence="1">The sequence shown here is derived from an EMBL/GenBank/DDBJ whole genome shotgun (WGS) entry which is preliminary data.</text>
</comment>
<dbReference type="AlphaFoldDB" id="A0A9W9T1N6"/>
<keyword evidence="2" id="KW-1185">Reference proteome</keyword>
<proteinExistence type="predicted"/>
<reference evidence="1" key="2">
    <citation type="journal article" date="2023" name="IMA Fungus">
        <title>Comparative genomic study of the Penicillium genus elucidates a diverse pangenome and 15 lateral gene transfer events.</title>
        <authorList>
            <person name="Petersen C."/>
            <person name="Sorensen T."/>
            <person name="Nielsen M.R."/>
            <person name="Sondergaard T.E."/>
            <person name="Sorensen J.L."/>
            <person name="Fitzpatrick D.A."/>
            <person name="Frisvad J.C."/>
            <person name="Nielsen K.L."/>
        </authorList>
    </citation>
    <scope>NUCLEOTIDE SEQUENCE</scope>
    <source>
        <strain evidence="1">IBT 16849</strain>
    </source>
</reference>
<sequence length="75" mass="8156">MVQKHKASALKCMNRIMGPWDHGFATLSNTKEFVLAIPHTCTVEATGVGNCPVMPQTSGQTIFGFDTLLDEVSVF</sequence>
<dbReference type="EMBL" id="JAPQKP010000002">
    <property type="protein sequence ID" value="KAJ5206164.1"/>
    <property type="molecule type" value="Genomic_DNA"/>
</dbReference>
<reference evidence="1" key="1">
    <citation type="submission" date="2022-11" db="EMBL/GenBank/DDBJ databases">
        <authorList>
            <person name="Petersen C."/>
        </authorList>
    </citation>
    <scope>NUCLEOTIDE SEQUENCE</scope>
    <source>
        <strain evidence="1">IBT 16849</strain>
    </source>
</reference>
<gene>
    <name evidence="1" type="ORF">N7472_002612</name>
</gene>
<dbReference type="Proteomes" id="UP001150879">
    <property type="component" value="Unassembled WGS sequence"/>
</dbReference>
<evidence type="ECO:0000313" key="1">
    <source>
        <dbReference type="EMBL" id="KAJ5206164.1"/>
    </source>
</evidence>
<name>A0A9W9T1N6_9EURO</name>
<dbReference type="OrthoDB" id="2145000at2759"/>
<organism evidence="1 2">
    <name type="scientific">Penicillium cf. griseofulvum</name>
    <dbReference type="NCBI Taxonomy" id="2972120"/>
    <lineage>
        <taxon>Eukaryota</taxon>
        <taxon>Fungi</taxon>
        <taxon>Dikarya</taxon>
        <taxon>Ascomycota</taxon>
        <taxon>Pezizomycotina</taxon>
        <taxon>Eurotiomycetes</taxon>
        <taxon>Eurotiomycetidae</taxon>
        <taxon>Eurotiales</taxon>
        <taxon>Aspergillaceae</taxon>
        <taxon>Penicillium</taxon>
    </lineage>
</organism>